<dbReference type="PROSITE" id="PS50043">
    <property type="entry name" value="HTH_LUXR_2"/>
    <property type="match status" value="1"/>
</dbReference>
<dbReference type="PANTHER" id="PTHR44688:SF16">
    <property type="entry name" value="DNA-BINDING TRANSCRIPTIONAL ACTIVATOR DEVR_DOSR"/>
    <property type="match status" value="1"/>
</dbReference>
<feature type="domain" description="HTH luxR-type" evidence="4">
    <location>
        <begin position="837"/>
        <end position="902"/>
    </location>
</feature>
<evidence type="ECO:0000256" key="3">
    <source>
        <dbReference type="ARBA" id="ARBA00023163"/>
    </source>
</evidence>
<dbReference type="InterPro" id="IPR059106">
    <property type="entry name" value="WHD_MalT"/>
</dbReference>
<dbReference type="Proteomes" id="UP000003704">
    <property type="component" value="Unassembled WGS sequence"/>
</dbReference>
<dbReference type="PANTHER" id="PTHR44688">
    <property type="entry name" value="DNA-BINDING TRANSCRIPTIONAL ACTIVATOR DEVR_DOSR"/>
    <property type="match status" value="1"/>
</dbReference>
<dbReference type="Pfam" id="PF00196">
    <property type="entry name" value="GerE"/>
    <property type="match status" value="1"/>
</dbReference>
<evidence type="ECO:0000313" key="6">
    <source>
        <dbReference type="Proteomes" id="UP000003704"/>
    </source>
</evidence>
<dbReference type="Gene3D" id="3.40.50.300">
    <property type="entry name" value="P-loop containing nucleotide triphosphate hydrolases"/>
    <property type="match status" value="1"/>
</dbReference>
<dbReference type="AlphaFoldDB" id="I7Z7B6"/>
<dbReference type="EMBL" id="AKGD01000004">
    <property type="protein sequence ID" value="EIT67689.1"/>
    <property type="molecule type" value="Genomic_DNA"/>
</dbReference>
<proteinExistence type="predicted"/>
<evidence type="ECO:0000256" key="2">
    <source>
        <dbReference type="ARBA" id="ARBA00023125"/>
    </source>
</evidence>
<dbReference type="GO" id="GO:0006355">
    <property type="term" value="P:regulation of DNA-templated transcription"/>
    <property type="evidence" value="ECO:0007669"/>
    <property type="project" value="InterPro"/>
</dbReference>
<dbReference type="Pfam" id="PF17874">
    <property type="entry name" value="TPR_MalT"/>
    <property type="match status" value="1"/>
</dbReference>
<dbReference type="SUPFAM" id="SSF46894">
    <property type="entry name" value="C-terminal effector domain of the bipartite response regulators"/>
    <property type="match status" value="1"/>
</dbReference>
<dbReference type="SMART" id="SM00421">
    <property type="entry name" value="HTH_LUXR"/>
    <property type="match status" value="1"/>
</dbReference>
<reference evidence="5 6" key="1">
    <citation type="journal article" date="2012" name="J. Bacteriol.">
        <title>Genome Sequence of n-Alkane-Degrading Hydrocarboniphaga effusa Strain AP103T (ATCC BAA-332T).</title>
        <authorList>
            <person name="Chang H.K."/>
            <person name="Zylstra G.J."/>
            <person name="Chae J.C."/>
        </authorList>
    </citation>
    <scope>NUCLEOTIDE SEQUENCE [LARGE SCALE GENOMIC DNA]</scope>
    <source>
        <strain evidence="5 6">AP103</strain>
    </source>
</reference>
<dbReference type="RefSeq" id="WP_007187059.1">
    <property type="nucleotide sequence ID" value="NZ_AKGD01000004.1"/>
</dbReference>
<dbReference type="CDD" id="cd06170">
    <property type="entry name" value="LuxR_C_like"/>
    <property type="match status" value="1"/>
</dbReference>
<dbReference type="InterPro" id="IPR036388">
    <property type="entry name" value="WH-like_DNA-bd_sf"/>
</dbReference>
<protein>
    <recommendedName>
        <fullName evidence="4">HTH luxR-type domain-containing protein</fullName>
    </recommendedName>
</protein>
<dbReference type="InterPro" id="IPR049945">
    <property type="entry name" value="AAA_22"/>
</dbReference>
<gene>
    <name evidence="5" type="ORF">WQQ_41240</name>
</gene>
<evidence type="ECO:0000256" key="1">
    <source>
        <dbReference type="ARBA" id="ARBA00023015"/>
    </source>
</evidence>
<comment type="caution">
    <text evidence="5">The sequence shown here is derived from an EMBL/GenBank/DDBJ whole genome shotgun (WGS) entry which is preliminary data.</text>
</comment>
<dbReference type="InterPro" id="IPR011990">
    <property type="entry name" value="TPR-like_helical_dom_sf"/>
</dbReference>
<dbReference type="STRING" id="1172194.WQQ_41240"/>
<keyword evidence="2" id="KW-0238">DNA-binding</keyword>
<organism evidence="5 6">
    <name type="scientific">Hydrocarboniphaga effusa AP103</name>
    <dbReference type="NCBI Taxonomy" id="1172194"/>
    <lineage>
        <taxon>Bacteria</taxon>
        <taxon>Pseudomonadati</taxon>
        <taxon>Pseudomonadota</taxon>
        <taxon>Gammaproteobacteria</taxon>
        <taxon>Nevskiales</taxon>
        <taxon>Nevskiaceae</taxon>
        <taxon>Hydrocarboniphaga</taxon>
    </lineage>
</organism>
<dbReference type="InterPro" id="IPR000792">
    <property type="entry name" value="Tscrpt_reg_LuxR_C"/>
</dbReference>
<dbReference type="GO" id="GO:0016887">
    <property type="term" value="F:ATP hydrolysis activity"/>
    <property type="evidence" value="ECO:0007669"/>
    <property type="project" value="InterPro"/>
</dbReference>
<dbReference type="Gene3D" id="1.25.40.10">
    <property type="entry name" value="Tetratricopeptide repeat domain"/>
    <property type="match status" value="1"/>
</dbReference>
<dbReference type="SUPFAM" id="SSF52540">
    <property type="entry name" value="P-loop containing nucleoside triphosphate hydrolases"/>
    <property type="match status" value="1"/>
</dbReference>
<dbReference type="InterPro" id="IPR016032">
    <property type="entry name" value="Sig_transdc_resp-reg_C-effctor"/>
</dbReference>
<name>I7Z7B6_9GAMM</name>
<dbReference type="Pfam" id="PF13401">
    <property type="entry name" value="AAA_22"/>
    <property type="match status" value="1"/>
</dbReference>
<keyword evidence="3" id="KW-0804">Transcription</keyword>
<dbReference type="InterPro" id="IPR041617">
    <property type="entry name" value="TPR_MalT"/>
</dbReference>
<keyword evidence="1" id="KW-0805">Transcription regulation</keyword>
<evidence type="ECO:0000259" key="4">
    <source>
        <dbReference type="PROSITE" id="PS50043"/>
    </source>
</evidence>
<dbReference type="Pfam" id="PF25873">
    <property type="entry name" value="WHD_MalT"/>
    <property type="match status" value="1"/>
</dbReference>
<dbReference type="PRINTS" id="PR00038">
    <property type="entry name" value="HTHLUXR"/>
</dbReference>
<keyword evidence="6" id="KW-1185">Reference proteome</keyword>
<dbReference type="SUPFAM" id="SSF48452">
    <property type="entry name" value="TPR-like"/>
    <property type="match status" value="1"/>
</dbReference>
<dbReference type="Gene3D" id="1.10.10.10">
    <property type="entry name" value="Winged helix-like DNA-binding domain superfamily/Winged helix DNA-binding domain"/>
    <property type="match status" value="1"/>
</dbReference>
<accession>I7Z7B6</accession>
<dbReference type="InterPro" id="IPR027417">
    <property type="entry name" value="P-loop_NTPase"/>
</dbReference>
<evidence type="ECO:0000313" key="5">
    <source>
        <dbReference type="EMBL" id="EIT67689.1"/>
    </source>
</evidence>
<dbReference type="GO" id="GO:0003677">
    <property type="term" value="F:DNA binding"/>
    <property type="evidence" value="ECO:0007669"/>
    <property type="project" value="UniProtKB-KW"/>
</dbReference>
<sequence length="905" mass="102072">MEAPRDSVNLMPDEPIESARPVNDWQVLRRKPLDRLKQHPQAKLVVVQGPAGFGKTMLLRQYCDHRSELGDAVAWVRMESHTAETALFLRQLCIAVRQLAGESTATPPRAYSVDDIAHALRQVKGRGVIVVDNYEHGAGAGLDAALMQLTRLLPDGVQICIGTRVLPGAQLSRRLLDGHTLLIGHDDLRFGPAETSEFFRELGALAPADVQEIHDRTDGWPAALQCFRLCVSRGRNPRSVAFSGKGVTPELIDFLASEVFEDLSPQLQSLLLELSVPEKISPALVEHITGSREGRAQLAEIERAGLFLMHTDLERHWFRFHNLFRHFLLARLRTESSDQELRQRYSRVAQWYAEHGLRELAIQHHLNAGELDAAAQLLDGIIARLVAEERLGLIERYADQFPAEILLRHEQLASDAIIAYGFRRSFDKANRLIDARQRLWQNAAAGQRPPPGLHDHARLFVLAAQDRIETMGEVALEAMQRLDEQHGSLYAVALNARSMYLIGRGEHEEARTLMQRARPLHDRDGHLFGRAYEEAIYSMTLSQQGRVGDAVRGLTAALRHTEEGMAGTGSAGSVIAAYLAEGYYEQNRLEDAQTLIHDYASLAEQQAIVDPLAVILLTQSRIAHLRGDEVEAEEVLERLLYLGYRHSFERLVSYARAEYVRQATLSGDLDKAERRLREFDPEHDRVNRDELIFHAGETEARTITQARYLIYTGRHTSARVLLQSQIREAKLSRRRRRELKLTLLLAISLNAENKVNAARRCLLEALELGSQREFVRAFIDERQPALRLMREVRSSMTQLPDLPQRDRLIADLDHLLRQAGAIATAGNTASGLAREFDPALVDTLTEREKKLLRHVANGLSNKDLADRLSVSINTVKWHLRNIFEKLQINNRVQAIAIARHLGLID</sequence>